<dbReference type="InterPro" id="IPR000719">
    <property type="entry name" value="Prot_kinase_dom"/>
</dbReference>
<dbReference type="EMBL" id="JASCIS010000018">
    <property type="protein sequence ID" value="MDI3420614.1"/>
    <property type="molecule type" value="Genomic_DNA"/>
</dbReference>
<name>A0ABT6SYE7_9ACTN</name>
<evidence type="ECO:0000259" key="6">
    <source>
        <dbReference type="PROSITE" id="PS50011"/>
    </source>
</evidence>
<dbReference type="PANTHER" id="PTHR43289:SF30">
    <property type="entry name" value="NON-SPECIFIC SERINE_THREONINE PROTEIN KINASE"/>
    <property type="match status" value="1"/>
</dbReference>
<dbReference type="PROSITE" id="PS50011">
    <property type="entry name" value="PROTEIN_KINASE_DOM"/>
    <property type="match status" value="1"/>
</dbReference>
<keyword evidence="1 7" id="KW-0808">Transferase</keyword>
<keyword evidence="4 5" id="KW-0067">ATP-binding</keyword>
<dbReference type="Pfam" id="PF00069">
    <property type="entry name" value="Pkinase"/>
    <property type="match status" value="1"/>
</dbReference>
<protein>
    <submittedName>
        <fullName evidence="7">Serine/threonine-protein kinase</fullName>
        <ecNumber evidence="7">2.7.11.1</ecNumber>
    </submittedName>
</protein>
<proteinExistence type="predicted"/>
<evidence type="ECO:0000256" key="2">
    <source>
        <dbReference type="ARBA" id="ARBA00022741"/>
    </source>
</evidence>
<dbReference type="EC" id="2.7.11.1" evidence="7"/>
<dbReference type="RefSeq" id="WP_282536490.1">
    <property type="nucleotide sequence ID" value="NZ_JASCIS010000018.1"/>
</dbReference>
<feature type="binding site" evidence="5">
    <location>
        <position position="37"/>
    </location>
    <ligand>
        <name>ATP</name>
        <dbReference type="ChEBI" id="CHEBI:30616"/>
    </ligand>
</feature>
<evidence type="ECO:0000256" key="3">
    <source>
        <dbReference type="ARBA" id="ARBA00022777"/>
    </source>
</evidence>
<dbReference type="GO" id="GO:0004674">
    <property type="term" value="F:protein serine/threonine kinase activity"/>
    <property type="evidence" value="ECO:0007669"/>
    <property type="project" value="UniProtKB-EC"/>
</dbReference>
<gene>
    <name evidence="7" type="ORF">QIT00_18995</name>
</gene>
<dbReference type="PROSITE" id="PS00108">
    <property type="entry name" value="PROTEIN_KINASE_ST"/>
    <property type="match status" value="1"/>
</dbReference>
<evidence type="ECO:0000256" key="5">
    <source>
        <dbReference type="PROSITE-ProRule" id="PRU10141"/>
    </source>
</evidence>
<accession>A0ABT6SYE7</accession>
<feature type="domain" description="Protein kinase" evidence="6">
    <location>
        <begin position="8"/>
        <end position="273"/>
    </location>
</feature>
<evidence type="ECO:0000256" key="4">
    <source>
        <dbReference type="ARBA" id="ARBA00022840"/>
    </source>
</evidence>
<dbReference type="Gene3D" id="1.25.40.10">
    <property type="entry name" value="Tetratricopeptide repeat domain"/>
    <property type="match status" value="1"/>
</dbReference>
<keyword evidence="3 7" id="KW-0418">Kinase</keyword>
<dbReference type="PROSITE" id="PS00107">
    <property type="entry name" value="PROTEIN_KINASE_ATP"/>
    <property type="match status" value="1"/>
</dbReference>
<dbReference type="InterPro" id="IPR011009">
    <property type="entry name" value="Kinase-like_dom_sf"/>
</dbReference>
<evidence type="ECO:0000313" key="7">
    <source>
        <dbReference type="EMBL" id="MDI3420614.1"/>
    </source>
</evidence>
<dbReference type="InterPro" id="IPR011990">
    <property type="entry name" value="TPR-like_helical_dom_sf"/>
</dbReference>
<comment type="caution">
    <text evidence="7">The sequence shown here is derived from an EMBL/GenBank/DDBJ whole genome shotgun (WGS) entry which is preliminary data.</text>
</comment>
<evidence type="ECO:0000256" key="1">
    <source>
        <dbReference type="ARBA" id="ARBA00022679"/>
    </source>
</evidence>
<sequence length="417" mass="44715">MRRSFGRYELVRELGRGGMGVVWEAYDRADDRSLALKLLAQRLGGAELSSLERRFLREARLTGRLTHPGIPAVHDHGAHEGELFLAMDLVAGDSLDAVLKREGRLTVEGAAAVAGGVAEVLAYAHEQGVVHRDLKPSNLMLTPTAQVKVLDFGVAAALEPQPGETRFTSPNATPGTVIYMAPEQAMAETVPASDLYSLGCVLYELLTGAPPFTDGSVFYLYHQHANVPAPPIGDTREGVPSGLQALVESLLEKRPEDRPASAAEVAARLAEWAPTPSADLPPDPRLAEIDVLRRAGRPAQALAEYEALSAEAGTGRADLLAARAGAALCRGALGRTREALDGLRSVLAAQRSVHSPGDPVVLDTRYEIAVLLARTGERRAAAEALRRLVEDEGRRLPAGDPRRGRSRALLTRLERMT</sequence>
<organism evidence="7 8">
    <name type="scientific">Streptomyces luteolus</name>
    <dbReference type="NCBI Taxonomy" id="3043615"/>
    <lineage>
        <taxon>Bacteria</taxon>
        <taxon>Bacillati</taxon>
        <taxon>Actinomycetota</taxon>
        <taxon>Actinomycetes</taxon>
        <taxon>Kitasatosporales</taxon>
        <taxon>Streptomycetaceae</taxon>
        <taxon>Streptomyces</taxon>
    </lineage>
</organism>
<dbReference type="InterPro" id="IPR008271">
    <property type="entry name" value="Ser/Thr_kinase_AS"/>
</dbReference>
<dbReference type="SUPFAM" id="SSF48452">
    <property type="entry name" value="TPR-like"/>
    <property type="match status" value="1"/>
</dbReference>
<dbReference type="PANTHER" id="PTHR43289">
    <property type="entry name" value="MITOGEN-ACTIVATED PROTEIN KINASE KINASE KINASE 20-RELATED"/>
    <property type="match status" value="1"/>
</dbReference>
<dbReference type="SMART" id="SM00220">
    <property type="entry name" value="S_TKc"/>
    <property type="match status" value="1"/>
</dbReference>
<dbReference type="Gene3D" id="3.30.200.20">
    <property type="entry name" value="Phosphorylase Kinase, domain 1"/>
    <property type="match status" value="1"/>
</dbReference>
<dbReference type="Proteomes" id="UP001237105">
    <property type="component" value="Unassembled WGS sequence"/>
</dbReference>
<keyword evidence="8" id="KW-1185">Reference proteome</keyword>
<dbReference type="CDD" id="cd14014">
    <property type="entry name" value="STKc_PknB_like"/>
    <property type="match status" value="1"/>
</dbReference>
<evidence type="ECO:0000313" key="8">
    <source>
        <dbReference type="Proteomes" id="UP001237105"/>
    </source>
</evidence>
<reference evidence="7 8" key="1">
    <citation type="submission" date="2023-05" db="EMBL/GenBank/DDBJ databases">
        <title>Draft genome sequence of Streptomyces sp. B-S-A12 isolated from a cave soil in Thailand.</title>
        <authorList>
            <person name="Chamroensaksri N."/>
            <person name="Muangham S."/>
        </authorList>
    </citation>
    <scope>NUCLEOTIDE SEQUENCE [LARGE SCALE GENOMIC DNA]</scope>
    <source>
        <strain evidence="7 8">B-S-A12</strain>
    </source>
</reference>
<dbReference type="Gene3D" id="1.10.510.10">
    <property type="entry name" value="Transferase(Phosphotransferase) domain 1"/>
    <property type="match status" value="1"/>
</dbReference>
<dbReference type="InterPro" id="IPR017441">
    <property type="entry name" value="Protein_kinase_ATP_BS"/>
</dbReference>
<keyword evidence="2 5" id="KW-0547">Nucleotide-binding</keyword>
<dbReference type="SUPFAM" id="SSF56112">
    <property type="entry name" value="Protein kinase-like (PK-like)"/>
    <property type="match status" value="1"/>
</dbReference>